<feature type="signal peptide" evidence="8">
    <location>
        <begin position="1"/>
        <end position="31"/>
    </location>
</feature>
<evidence type="ECO:0000256" key="8">
    <source>
        <dbReference type="SAM" id="SignalP"/>
    </source>
</evidence>
<dbReference type="InterPro" id="IPR013784">
    <property type="entry name" value="Carb-bd-like_fold"/>
</dbReference>
<dbReference type="PANTHER" id="PTHR30069:SF46">
    <property type="entry name" value="OAR PROTEIN"/>
    <property type="match status" value="1"/>
</dbReference>
<reference evidence="10 11" key="1">
    <citation type="submission" date="2020-07" db="EMBL/GenBank/DDBJ databases">
        <title>Genomic Encyclopedia of Type Strains, Phase IV (KMG-V): Genome sequencing to study the core and pangenomes of soil and plant-associated prokaryotes.</title>
        <authorList>
            <person name="Whitman W."/>
        </authorList>
    </citation>
    <scope>NUCLEOTIDE SEQUENCE [LARGE SCALE GENOMIC DNA]</scope>
    <source>
        <strain evidence="10 11">X4EP2</strain>
    </source>
</reference>
<dbReference type="EMBL" id="JACCCW010000001">
    <property type="protein sequence ID" value="NYF78731.1"/>
    <property type="molecule type" value="Genomic_DNA"/>
</dbReference>
<keyword evidence="11" id="KW-1185">Reference proteome</keyword>
<evidence type="ECO:0000256" key="1">
    <source>
        <dbReference type="ARBA" id="ARBA00004571"/>
    </source>
</evidence>
<dbReference type="PROSITE" id="PS51257">
    <property type="entry name" value="PROKAR_LIPOPROTEIN"/>
    <property type="match status" value="1"/>
</dbReference>
<dbReference type="InterPro" id="IPR057601">
    <property type="entry name" value="Oar-like_b-barrel"/>
</dbReference>
<evidence type="ECO:0000256" key="4">
    <source>
        <dbReference type="ARBA" id="ARBA00022692"/>
    </source>
</evidence>
<dbReference type="SUPFAM" id="SSF49452">
    <property type="entry name" value="Starch-binding domain-like"/>
    <property type="match status" value="1"/>
</dbReference>
<proteinExistence type="predicted"/>
<dbReference type="GO" id="GO:0030246">
    <property type="term" value="F:carbohydrate binding"/>
    <property type="evidence" value="ECO:0007669"/>
    <property type="project" value="InterPro"/>
</dbReference>
<keyword evidence="3" id="KW-1134">Transmembrane beta strand</keyword>
<dbReference type="GO" id="GO:0015344">
    <property type="term" value="F:siderophore uptake transmembrane transporter activity"/>
    <property type="evidence" value="ECO:0007669"/>
    <property type="project" value="TreeGrafter"/>
</dbReference>
<dbReference type="Proteomes" id="UP000589520">
    <property type="component" value="Unassembled WGS sequence"/>
</dbReference>
<dbReference type="RefSeq" id="WP_179488410.1">
    <property type="nucleotide sequence ID" value="NZ_JACCCW010000001.1"/>
</dbReference>
<dbReference type="GO" id="GO:0009279">
    <property type="term" value="C:cell outer membrane"/>
    <property type="evidence" value="ECO:0007669"/>
    <property type="project" value="UniProtKB-SubCell"/>
</dbReference>
<dbReference type="InterPro" id="IPR036942">
    <property type="entry name" value="Beta-barrel_TonB_sf"/>
</dbReference>
<dbReference type="PANTHER" id="PTHR30069">
    <property type="entry name" value="TONB-DEPENDENT OUTER MEMBRANE RECEPTOR"/>
    <property type="match status" value="1"/>
</dbReference>
<dbReference type="Gene3D" id="2.40.170.20">
    <property type="entry name" value="TonB-dependent receptor, beta-barrel domain"/>
    <property type="match status" value="1"/>
</dbReference>
<evidence type="ECO:0000313" key="10">
    <source>
        <dbReference type="EMBL" id="NYF78731.1"/>
    </source>
</evidence>
<evidence type="ECO:0000256" key="7">
    <source>
        <dbReference type="SAM" id="MobiDB-lite"/>
    </source>
</evidence>
<keyword evidence="4" id="KW-0812">Transmembrane</keyword>
<dbReference type="Pfam" id="PF25183">
    <property type="entry name" value="OMP_b-brl_4"/>
    <property type="match status" value="2"/>
</dbReference>
<evidence type="ECO:0000256" key="5">
    <source>
        <dbReference type="ARBA" id="ARBA00023136"/>
    </source>
</evidence>
<organism evidence="10 11">
    <name type="scientific">Granulicella arctica</name>
    <dbReference type="NCBI Taxonomy" id="940613"/>
    <lineage>
        <taxon>Bacteria</taxon>
        <taxon>Pseudomonadati</taxon>
        <taxon>Acidobacteriota</taxon>
        <taxon>Terriglobia</taxon>
        <taxon>Terriglobales</taxon>
        <taxon>Acidobacteriaceae</taxon>
        <taxon>Granulicella</taxon>
    </lineage>
</organism>
<evidence type="ECO:0000256" key="3">
    <source>
        <dbReference type="ARBA" id="ARBA00022452"/>
    </source>
</evidence>
<dbReference type="GO" id="GO:0044718">
    <property type="term" value="P:siderophore transmembrane transport"/>
    <property type="evidence" value="ECO:0007669"/>
    <property type="project" value="TreeGrafter"/>
</dbReference>
<gene>
    <name evidence="10" type="ORF">HDF17_001018</name>
</gene>
<dbReference type="AlphaFoldDB" id="A0A7Y9TFF8"/>
<keyword evidence="2" id="KW-0813">Transport</keyword>
<keyword evidence="8" id="KW-0732">Signal</keyword>
<feature type="compositionally biased region" description="Gly residues" evidence="7">
    <location>
        <begin position="236"/>
        <end position="249"/>
    </location>
</feature>
<feature type="compositionally biased region" description="Polar residues" evidence="7">
    <location>
        <begin position="198"/>
        <end position="212"/>
    </location>
</feature>
<dbReference type="InterPro" id="IPR039426">
    <property type="entry name" value="TonB-dep_rcpt-like"/>
</dbReference>
<evidence type="ECO:0000313" key="11">
    <source>
        <dbReference type="Proteomes" id="UP000589520"/>
    </source>
</evidence>
<dbReference type="Gene3D" id="2.60.40.1120">
    <property type="entry name" value="Carboxypeptidase-like, regulatory domain"/>
    <property type="match status" value="1"/>
</dbReference>
<evidence type="ECO:0000259" key="9">
    <source>
        <dbReference type="Pfam" id="PF25183"/>
    </source>
</evidence>
<feature type="domain" description="TonB-dependent transporter Oar-like beta-barrel" evidence="9">
    <location>
        <begin position="289"/>
        <end position="364"/>
    </location>
</feature>
<dbReference type="Pfam" id="PF13620">
    <property type="entry name" value="CarboxypepD_reg"/>
    <property type="match status" value="1"/>
</dbReference>
<evidence type="ECO:0000256" key="2">
    <source>
        <dbReference type="ARBA" id="ARBA00022448"/>
    </source>
</evidence>
<feature type="region of interest" description="Disordered" evidence="7">
    <location>
        <begin position="198"/>
        <end position="249"/>
    </location>
</feature>
<comment type="subcellular location">
    <subcellularLocation>
        <location evidence="1">Cell outer membrane</location>
        <topology evidence="1">Multi-pass membrane protein</topology>
    </subcellularLocation>
</comment>
<keyword evidence="6" id="KW-0998">Cell outer membrane</keyword>
<protein>
    <recommendedName>
        <fullName evidence="9">TonB-dependent transporter Oar-like beta-barrel domain-containing protein</fullName>
    </recommendedName>
</protein>
<accession>A0A7Y9TFF8</accession>
<sequence length="1132" mass="120466">MPVGRARGLFRTAIRRLVPLMLLALSGAACLRVSAQSSVDGAISGHVVAGEGEVIAGAEVLLEGEGGVQRTVVSGKKGEFLLIGLPPGVYRLSARAPGYTGFVELEAVVELGRMTEVQVGDVVAAPHGKHRKKLLQKQTNLLQRDPDATVVHPSELDGLPVEGRDWQELALESPTTHADPDADGQSLLTLRGLPATQNSSQIDGVSHDQSFGSVPVGTGAGAGRETEDDAEQGGSVLSGGSSGEGIGQGRHAGAAYTFSQAAVREFRLSEQGYSALYGHAAGGVVTAISRSGTDELHGTGFLTIRESAWGAANPFSVQTTYTDGVIASSIVKPQDLRQQFGGTLGGAVLPGRLFYFAAYDQQRRGFPAVSSPADAAFYALTATQTALLGTRGVTRSKMNAALNYLSSLTGQVPRRQDQAVVFGKLDWHVNGKNTIGGQYNHAVWSSPAGATTAAVVARGMASLGNNDGSVDEATARWTTLLSLHFSNELRVQYGRDFQSEPAQAPLPQEPAIGPGGYAPEISIAPQGLLFGTPASLGRKAYPDERRLQLVDTFAWMKGRHLVRVGGDFSLVHDLIDTLNNQEGTFSYDSGVTGGHAGGLVDWITDYTFNVHAYPNGGCPSITARVHDFCFRSFSQSFGEQSTSFDTHESAVFVQDDWRMRPGLTLNLGVRYEYQQLPPPQTPNAALDAVFGTIGSTSVYPEDGNNFGPRVGVSWQPFGRRGWVVHAGYGLYFGRLPGTTIWSALQGSALASSTTHVRIVSSTETLCPQVANQGFGYACAYVSAPPAAVAATTSATIFDHHFRLPEVQQGSISVEHEVGAGIVGSLSYRMNSDRELPNSRDINIAPSTATRIFQLSGGTGALGVKDGEQFVVPVYTSRVSTSFGPVTDIVSNGNGTYHALVLEARRTTRSGLDLRVNWTWAKAIDYGQMASGVPRTNAQFDPFQVGYDKGLSSLNYPHRVMASVAWRPIVAAESHWLRVAANGWEAAPVFTESSGRPYSYDIFGGTRLSGGYESINGSGGAAYLPTVGRNTLRLPDTMHVNLRLSRSVQVTERVRLKGVAEVFNVVNRVNYSGVQQRAFLVGTEVSGVTPLVFQDAATVAAEGLNVNPFGTFTAAGTSEARERQVQLGVRLEF</sequence>
<evidence type="ECO:0000256" key="6">
    <source>
        <dbReference type="ARBA" id="ARBA00023237"/>
    </source>
</evidence>
<dbReference type="SUPFAM" id="SSF56935">
    <property type="entry name" value="Porins"/>
    <property type="match status" value="1"/>
</dbReference>
<name>A0A7Y9TFF8_9BACT</name>
<keyword evidence="5" id="KW-0472">Membrane</keyword>
<feature type="domain" description="TonB-dependent transporter Oar-like beta-barrel" evidence="9">
    <location>
        <begin position="403"/>
        <end position="1125"/>
    </location>
</feature>
<feature type="chain" id="PRO_5031291097" description="TonB-dependent transporter Oar-like beta-barrel domain-containing protein" evidence="8">
    <location>
        <begin position="32"/>
        <end position="1132"/>
    </location>
</feature>
<comment type="caution">
    <text evidence="10">The sequence shown here is derived from an EMBL/GenBank/DDBJ whole genome shotgun (WGS) entry which is preliminary data.</text>
</comment>